<gene>
    <name evidence="1" type="ORF">EV420DRAFT_145853</name>
</gene>
<protein>
    <submittedName>
        <fullName evidence="1">Uncharacterized protein</fullName>
    </submittedName>
</protein>
<sequence length="201" mass="23066">MPFYAQTDLDLELFGLEVFAATQSWALDKSQSALWRTRSSENQTLTSLEICDSMPLEIITLGQTRRCVDNQMEIFNEEEARVTTSYGWRVPSNYSLYSGGSSSSPVTEPRALAPRARLSPKQASFVLGSRSTYLTQEYKVQTWHCWILETMFIQRHRYPPHLTFGNVSIHRNMLLHASICTSHERWTMHTSCSFNNTPGFI</sequence>
<name>A0AA39NAK7_ARMTA</name>
<comment type="caution">
    <text evidence="1">The sequence shown here is derived from an EMBL/GenBank/DDBJ whole genome shotgun (WGS) entry which is preliminary data.</text>
</comment>
<dbReference type="AlphaFoldDB" id="A0AA39NAK7"/>
<accession>A0AA39NAK7</accession>
<keyword evidence="2" id="KW-1185">Reference proteome</keyword>
<dbReference type="GeneID" id="85352579"/>
<evidence type="ECO:0000313" key="2">
    <source>
        <dbReference type="Proteomes" id="UP001175211"/>
    </source>
</evidence>
<dbReference type="EMBL" id="JAUEPS010000010">
    <property type="protein sequence ID" value="KAK0462069.1"/>
    <property type="molecule type" value="Genomic_DNA"/>
</dbReference>
<dbReference type="RefSeq" id="XP_060333807.1">
    <property type="nucleotide sequence ID" value="XM_060469031.1"/>
</dbReference>
<organism evidence="1 2">
    <name type="scientific">Armillaria tabescens</name>
    <name type="common">Ringless honey mushroom</name>
    <name type="synonym">Agaricus tabescens</name>
    <dbReference type="NCBI Taxonomy" id="1929756"/>
    <lineage>
        <taxon>Eukaryota</taxon>
        <taxon>Fungi</taxon>
        <taxon>Dikarya</taxon>
        <taxon>Basidiomycota</taxon>
        <taxon>Agaricomycotina</taxon>
        <taxon>Agaricomycetes</taxon>
        <taxon>Agaricomycetidae</taxon>
        <taxon>Agaricales</taxon>
        <taxon>Marasmiineae</taxon>
        <taxon>Physalacriaceae</taxon>
        <taxon>Desarmillaria</taxon>
    </lineage>
</organism>
<reference evidence="1" key="1">
    <citation type="submission" date="2023-06" db="EMBL/GenBank/DDBJ databases">
        <authorList>
            <consortium name="Lawrence Berkeley National Laboratory"/>
            <person name="Ahrendt S."/>
            <person name="Sahu N."/>
            <person name="Indic B."/>
            <person name="Wong-Bajracharya J."/>
            <person name="Merenyi Z."/>
            <person name="Ke H.-M."/>
            <person name="Monk M."/>
            <person name="Kocsube S."/>
            <person name="Drula E."/>
            <person name="Lipzen A."/>
            <person name="Balint B."/>
            <person name="Henrissat B."/>
            <person name="Andreopoulos B."/>
            <person name="Martin F.M."/>
            <person name="Harder C.B."/>
            <person name="Rigling D."/>
            <person name="Ford K.L."/>
            <person name="Foster G.D."/>
            <person name="Pangilinan J."/>
            <person name="Papanicolaou A."/>
            <person name="Barry K."/>
            <person name="LaButti K."/>
            <person name="Viragh M."/>
            <person name="Koriabine M."/>
            <person name="Yan M."/>
            <person name="Riley R."/>
            <person name="Champramary S."/>
            <person name="Plett K.L."/>
            <person name="Tsai I.J."/>
            <person name="Slot J."/>
            <person name="Sipos G."/>
            <person name="Plett J."/>
            <person name="Nagy L.G."/>
            <person name="Grigoriev I.V."/>
        </authorList>
    </citation>
    <scope>NUCLEOTIDE SEQUENCE</scope>
    <source>
        <strain evidence="1">CCBAS 213</strain>
    </source>
</reference>
<evidence type="ECO:0000313" key="1">
    <source>
        <dbReference type="EMBL" id="KAK0462069.1"/>
    </source>
</evidence>
<dbReference type="Proteomes" id="UP001175211">
    <property type="component" value="Unassembled WGS sequence"/>
</dbReference>
<proteinExistence type="predicted"/>